<feature type="transmembrane region" description="Helical" evidence="1">
    <location>
        <begin position="182"/>
        <end position="204"/>
    </location>
</feature>
<feature type="transmembrane region" description="Helical" evidence="1">
    <location>
        <begin position="146"/>
        <end position="170"/>
    </location>
</feature>
<dbReference type="Proteomes" id="UP000198838">
    <property type="component" value="Unassembled WGS sequence"/>
</dbReference>
<dbReference type="InterPro" id="IPR046475">
    <property type="entry name" value="DUF6796"/>
</dbReference>
<dbReference type="RefSeq" id="WP_092873090.1">
    <property type="nucleotide sequence ID" value="NZ_FOJY01000013.1"/>
</dbReference>
<evidence type="ECO:0000313" key="3">
    <source>
        <dbReference type="Proteomes" id="UP000198838"/>
    </source>
</evidence>
<feature type="transmembrane region" description="Helical" evidence="1">
    <location>
        <begin position="105"/>
        <end position="126"/>
    </location>
</feature>
<organism evidence="2 3">
    <name type="scientific">Acetitomaculum ruminis DSM 5522</name>
    <dbReference type="NCBI Taxonomy" id="1120918"/>
    <lineage>
        <taxon>Bacteria</taxon>
        <taxon>Bacillati</taxon>
        <taxon>Bacillota</taxon>
        <taxon>Clostridia</taxon>
        <taxon>Lachnospirales</taxon>
        <taxon>Lachnospiraceae</taxon>
        <taxon>Acetitomaculum</taxon>
    </lineage>
</organism>
<keyword evidence="3" id="KW-1185">Reference proteome</keyword>
<feature type="transmembrane region" description="Helical" evidence="1">
    <location>
        <begin position="63"/>
        <end position="84"/>
    </location>
</feature>
<reference evidence="2 3" key="1">
    <citation type="submission" date="2016-10" db="EMBL/GenBank/DDBJ databases">
        <authorList>
            <person name="de Groot N.N."/>
        </authorList>
    </citation>
    <scope>NUCLEOTIDE SEQUENCE [LARGE SCALE GENOMIC DNA]</scope>
    <source>
        <strain evidence="2 3">DSM 5522</strain>
    </source>
</reference>
<evidence type="ECO:0000313" key="2">
    <source>
        <dbReference type="EMBL" id="SFB21695.1"/>
    </source>
</evidence>
<keyword evidence="1" id="KW-1133">Transmembrane helix</keyword>
<keyword evidence="1" id="KW-0812">Transmembrane</keyword>
<accession>A0A1I0Z7S8</accession>
<dbReference type="AlphaFoldDB" id="A0A1I0Z7S8"/>
<evidence type="ECO:0000256" key="1">
    <source>
        <dbReference type="SAM" id="Phobius"/>
    </source>
</evidence>
<dbReference type="OrthoDB" id="1997296at2"/>
<keyword evidence="1" id="KW-0472">Membrane</keyword>
<feature type="transmembrane region" description="Helical" evidence="1">
    <location>
        <begin position="21"/>
        <end position="43"/>
    </location>
</feature>
<protein>
    <submittedName>
        <fullName evidence="2">Uncharacterized protein</fullName>
    </submittedName>
</protein>
<proteinExistence type="predicted"/>
<dbReference type="EMBL" id="FOJY01000013">
    <property type="protein sequence ID" value="SFB21695.1"/>
    <property type="molecule type" value="Genomic_DNA"/>
</dbReference>
<name>A0A1I0Z7S8_9FIRM</name>
<gene>
    <name evidence="2" type="ORF">SAMN05216249_11381</name>
</gene>
<feature type="transmembrane region" description="Helical" evidence="1">
    <location>
        <begin position="210"/>
        <end position="232"/>
    </location>
</feature>
<dbReference type="Pfam" id="PF20599">
    <property type="entry name" value="DUF6796"/>
    <property type="match status" value="1"/>
</dbReference>
<sequence>MAELNNQYIKKEMDINKIKELLKLGLFASFLAFSGNMILGWGLKDERLTGILRELSLYSRLSNSRLFAGALLGLLGIFIQGLSYDGIYRLIEYKSKGHAKIFKSGVLGYIGFGACGVHVSLTALAYSNKYMQEHGIAVQTATSFAVIYITFFLLPSILIFFLSVIVLSAAQISAFINEFTPYPKWCSIFSLPLGMFMGILFSLFGNTEFANALSSAFLSIGNIIMFAGLLLAMPSTVNNEPLAI</sequence>